<comment type="caution">
    <text evidence="2">The sequence shown here is derived from an EMBL/GenBank/DDBJ whole genome shotgun (WGS) entry which is preliminary data.</text>
</comment>
<feature type="region of interest" description="Disordered" evidence="1">
    <location>
        <begin position="172"/>
        <end position="191"/>
    </location>
</feature>
<evidence type="ECO:0000313" key="3">
    <source>
        <dbReference type="Proteomes" id="UP000215441"/>
    </source>
</evidence>
<organism evidence="2 3">
    <name type="scientific">Acidovorax kalamii</name>
    <dbReference type="NCBI Taxonomy" id="2004485"/>
    <lineage>
        <taxon>Bacteria</taxon>
        <taxon>Pseudomonadati</taxon>
        <taxon>Pseudomonadota</taxon>
        <taxon>Betaproteobacteria</taxon>
        <taxon>Burkholderiales</taxon>
        <taxon>Comamonadaceae</taxon>
        <taxon>Acidovorax</taxon>
    </lineage>
</organism>
<protein>
    <submittedName>
        <fullName evidence="2">Uncharacterized protein</fullName>
    </submittedName>
</protein>
<sequence length="1425" mass="157234">MAYYDLNRRFVERESYDQDELIAAQLRGKQVAWAKVLENRSSVIVAAANFGKTTEMRQQAAQLRANGETAVFIALRQLADRGSLDKALNGDDRDAYRVWKAAPVGPITVFVDSLDEAAAGGKDESISHLVGDVADELSWPNEHVRWVISTRPAVLTAGVFEKLSELLSKQAPKTIGSSGGPSGLGTGGAASVAVEAEAPEPVPLRLFSMAHLEDHQAAVYLTGRYPALDAKQLIEIANERGLSGFVRSPGGLDILARINMVASPPESLTEVFERVVNAIGTLRGADHRLVDAGSPAQEVLTGAAQRLASASVVCQLVNIEMPEATLAIPETALSARLIASPMLHEAGIKALLNSQLFIDAGFHQVKVYPDELAPFLAAKRLAGLVDSPDQAERLLENFTWAATSGEQGVQRAFLPMAGWLATLNAHCREVIVQKDPQALAFFGDLRNPAVPTKAAQDALTESIKRLVEKGDHIGRTMFRLTSENFWQAGPDRLAGTIASLYDQYQDNYWARDVLLDIATACKIEPLRAKLLKRHGSKFDLVLSDSSDVGYFLALRRPADLAALAAAAVVSTTVREGVVSLLLRELGWSYFSPRDVAVMVDNQFLAGPRGFQLSYSLEKGSMLADATDDQLYQLARGLVVRMVKREVTQKRNREDQQYVDLVATVLEALVVRTDGAQAIKVARLYLVATRDIHDRYLQSSAIEELRSAVEANAAVRLAVLRATLERQLNDDDLLLAVVGFRRPTTYTPEDVVQVNDAQLTRVYAEWQAQRAQAFAQQPTPKPVKPKNEKLTVGAKAKRQLTERLSALAAGTDTLALEWIAGWLLQTNRTSRYGEVDFEAFEKAAGAKIAAATRQGMSRLWRDKAPTFKESEPNSTFHITAAGLQGLKLELADGMALPALTDAEVRRALRYALLEINGYPKWFWPLVEAYPAVSVPELVAIAGEAANGATSREHAEDLLASIPDAPPQVQEALAGLAWTHLASVNPSRDYVVNRLLKAALSVPGKVPRDDFERLALQKMKAAYCSPLADPVDEALRAQREHALTWATRWFIQSPLRWRNAVNAWGPLDPMAVKTFIFDLAAAFGRDREGIAGRIAMESDHGILALEDLYLWTRWAVDPKDDVDRPEGVSYSPGARDNAERFRGVIISGIAAATSQAAYSALERIRQVLPAGDFTIEYIKKTQFELRERQLAREPLAQVNYPKFEENFRGDVTGTTSFAMAVDADLRAVKYDVERGEHSLRSFFSELDFTRVNKKGEEGEKAGMALEAHFQKLLASELNHHARARYSVTVESHTAEAKRRDILCSKDDWRASIELKMSERWTLADYLVALEKQLVGQYMRHRKATTGFLVLVLQTKGREWTDPATNKKLNFQQVLAILTDKAQQLEAKDRTRYLRVIGIDATTPEDFRAATKKGRAKKTIVTKTNKKT</sequence>
<reference evidence="2 3" key="1">
    <citation type="submission" date="2017-07" db="EMBL/GenBank/DDBJ databases">
        <title>Acidovorax KNDSW TSA 6 genome sequence and assembly.</title>
        <authorList>
            <person name="Mayilraj S."/>
        </authorList>
    </citation>
    <scope>NUCLEOTIDE SEQUENCE [LARGE SCALE GENOMIC DNA]</scope>
    <source>
        <strain evidence="2 3">KNDSW-TSA6</strain>
    </source>
</reference>
<feature type="compositionally biased region" description="Gly residues" evidence="1">
    <location>
        <begin position="177"/>
        <end position="188"/>
    </location>
</feature>
<dbReference type="OrthoDB" id="336284at2"/>
<gene>
    <name evidence="2" type="ORF">CBY09_21365</name>
</gene>
<accession>A0A235EGD0</accession>
<name>A0A235EGD0_9BURK</name>
<keyword evidence="3" id="KW-1185">Reference proteome</keyword>
<dbReference type="RefSeq" id="WP_094291590.1">
    <property type="nucleotide sequence ID" value="NZ_NOIG01000013.1"/>
</dbReference>
<dbReference type="Proteomes" id="UP000215441">
    <property type="component" value="Unassembled WGS sequence"/>
</dbReference>
<dbReference type="EMBL" id="NOIG01000013">
    <property type="protein sequence ID" value="OYD48098.1"/>
    <property type="molecule type" value="Genomic_DNA"/>
</dbReference>
<proteinExistence type="predicted"/>
<evidence type="ECO:0000256" key="1">
    <source>
        <dbReference type="SAM" id="MobiDB-lite"/>
    </source>
</evidence>
<evidence type="ECO:0000313" key="2">
    <source>
        <dbReference type="EMBL" id="OYD48098.1"/>
    </source>
</evidence>